<evidence type="ECO:0000313" key="4">
    <source>
        <dbReference type="EMBL" id="MDV3455396.1"/>
    </source>
</evidence>
<dbReference type="PANTHER" id="PTHR48125:SF10">
    <property type="entry name" value="OS12G0136300 PROTEIN"/>
    <property type="match status" value="1"/>
</dbReference>
<feature type="compositionally biased region" description="Pro residues" evidence="1">
    <location>
        <begin position="235"/>
        <end position="249"/>
    </location>
</feature>
<feature type="domain" description="eCIS core" evidence="2">
    <location>
        <begin position="29"/>
        <end position="104"/>
    </location>
</feature>
<dbReference type="EMBL" id="JAWJEJ010000001">
    <property type="protein sequence ID" value="MDV3455396.1"/>
    <property type="molecule type" value="Genomic_DNA"/>
</dbReference>
<organism evidence="4 5">
    <name type="scientific">Sphingomonas agrestis</name>
    <dbReference type="NCBI Taxonomy" id="3080540"/>
    <lineage>
        <taxon>Bacteria</taxon>
        <taxon>Pseudomonadati</taxon>
        <taxon>Pseudomonadota</taxon>
        <taxon>Alphaproteobacteria</taxon>
        <taxon>Sphingomonadales</taxon>
        <taxon>Sphingomonadaceae</taxon>
        <taxon>Sphingomonas</taxon>
    </lineage>
</organism>
<dbReference type="InterPro" id="IPR025295">
    <property type="entry name" value="eCIS_core_dom"/>
</dbReference>
<feature type="compositionally biased region" description="Gly residues" evidence="1">
    <location>
        <begin position="951"/>
        <end position="960"/>
    </location>
</feature>
<dbReference type="Pfam" id="PF15541">
    <property type="entry name" value="Ntox4"/>
    <property type="match status" value="1"/>
</dbReference>
<feature type="compositionally biased region" description="Low complexity" evidence="1">
    <location>
        <begin position="250"/>
        <end position="270"/>
    </location>
</feature>
<comment type="caution">
    <text evidence="4">The sequence shown here is derived from an EMBL/GenBank/DDBJ whole genome shotgun (WGS) entry which is preliminary data.</text>
</comment>
<protein>
    <submittedName>
        <fullName evidence="4">DUF4157 domain-containing protein</fullName>
    </submittedName>
</protein>
<evidence type="ECO:0000259" key="2">
    <source>
        <dbReference type="Pfam" id="PF13699"/>
    </source>
</evidence>
<feature type="domain" description="Bacterial toxin 4" evidence="3">
    <location>
        <begin position="1333"/>
        <end position="1379"/>
    </location>
</feature>
<evidence type="ECO:0000256" key="1">
    <source>
        <dbReference type="SAM" id="MobiDB-lite"/>
    </source>
</evidence>
<feature type="compositionally biased region" description="Low complexity" evidence="1">
    <location>
        <begin position="1216"/>
        <end position="1229"/>
    </location>
</feature>
<keyword evidence="5" id="KW-1185">Reference proteome</keyword>
<sequence>MQNWGQAKQVGTPDRSAVAAALAGPGSMLDPTIRARLESGFARDFGDVRVHDGAPAWRASAVLGARAWTLGSDVAFAQGAYRPNTPEGDRLIAHELAHVVQADGAGTVLRRQTEPANCLAAAPNDLNRSRGQTVNPPRDLGFGYPVSYIIWETYRENEAATTWRDRAIRLWVPWRFGRQSSAQQAAVAAYLRGEIGRLQAASPHAGCHYPIMLSAAIYGTCMRLSGETARARPDAPTPQPSEAPAPPPGATVATDPPAASATPAVAAASPQPDTSTPAAAPRPPGFSSEIAVPPGLPAGGYALPQLPATISGLEIQPIGGTGTFVMNIDWASAGPDLLSQVAEAHLGATYQWEVWDVTGAPMVADAERAVRSRMRLAHAPDASGRIAARGGGAARDLERASTDLARRPAEIEADQRAALAEGRYADAVADELNRALLPLEELTRYGRELLGGAADLAGDDRDRRIDWPRAGVFVVRCIGRVRRDAEHARAPSVATKLVTTRSAESASRAALDLPAEQAREARDMGYVLASMGGDPAEIARLRGAAERAERQAGGTPLEIVEGELADARAELAEARRAYAVQLAHGLHPERVSSLATRVSQLEDRRTLLLRRSGELGAGGATIFRVRAALVSRVTGETYQLLLQLAGGQVGSEWVCVLSDVTTADGHRYEGRAPVGADLATAQNAALDRVLAALTDRSEYGDASLSIEVPGGGWLAAVSRERRRRTLAVRGSPGGWQGARARLAEVATVMALLGLALGTGGVAVAGGLIGAGLAADNIARRWREGTLRPDAQLVGDLLDVLGAVAMGMRAIGALSVADRAGGGVILRAARTAGAAIGAVGGAIDTASDVAGVIIANGEMMGTLLQTAAAERSGAMAPSEARRARLSAIASGLQSNALTIAGHLGARRVVEGLEGGPAARRGGPVDAPPPREGATLHDAPPPAAPTRTMAGALGRGGGGSGGMPPVRTPANHAAHTAWIDATLAGGMGVRPPPVPRPHAAPVRPGEVHYRIATMAEALRVYDDFRARAPGREIGIYHHAETGEYAVVAGREGSVSAPLESRRPGERWADAGEWANVLHNHPNPEQALTYRNPAPADVHGTWQEAARAGRPITAFIEHDMPGGGRRYTVLRVHPDGRVVVGFVGEGGQPSVRGFPNLAAYAADWGGRTRYAEPGTSGYADLMQGVEDWLRNSRSQSGALPPSGDRTMAGAGPTPPAAPPAAALATPATATPGPTAPAAPTPAASAPVVPRIVDPAGRLRSGFAISDFDRGTAGTGGISSISFEPDPAGRFAVRIIGVLRQGLWRRGGTPPAGRTRAPNYNRSSSLVTHAEAGLPLGQWENLHLVGPGFGDEAAAGMMKGPREVNQWHQNRGVEGWMRDLFREVDPLGGRVRYEAIAVAWDLNDGGWQPAMQTDFLRRAQYRVTVELPNRPARSITINIEVERPPSTRAHISVEPASALNPAHLLE</sequence>
<feature type="region of interest" description="Disordered" evidence="1">
    <location>
        <begin position="1189"/>
        <end position="1242"/>
    </location>
</feature>
<dbReference type="Pfam" id="PF13699">
    <property type="entry name" value="eCIS_core"/>
    <property type="match status" value="1"/>
</dbReference>
<evidence type="ECO:0000313" key="5">
    <source>
        <dbReference type="Proteomes" id="UP001273531"/>
    </source>
</evidence>
<feature type="region of interest" description="Disordered" evidence="1">
    <location>
        <begin position="229"/>
        <end position="291"/>
    </location>
</feature>
<proteinExistence type="predicted"/>
<reference evidence="4 5" key="1">
    <citation type="submission" date="2023-10" db="EMBL/GenBank/DDBJ databases">
        <title>Sphingomonas sp. HF-S4 16S ribosomal RNA gene Genome sequencing and assembly.</title>
        <authorList>
            <person name="Lee H."/>
        </authorList>
    </citation>
    <scope>NUCLEOTIDE SEQUENCE [LARGE SCALE GENOMIC DNA]</scope>
    <source>
        <strain evidence="4 5">HF-S4</strain>
    </source>
</reference>
<name>A0ABU3Y289_9SPHN</name>
<feature type="region of interest" description="Disordered" evidence="1">
    <location>
        <begin position="912"/>
        <end position="968"/>
    </location>
</feature>
<gene>
    <name evidence="4" type="ORF">RZN05_00250</name>
</gene>
<accession>A0ABU3Y289</accession>
<dbReference type="RefSeq" id="WP_317224620.1">
    <property type="nucleotide sequence ID" value="NZ_JAWJEJ010000001.1"/>
</dbReference>
<evidence type="ECO:0000259" key="3">
    <source>
        <dbReference type="Pfam" id="PF15541"/>
    </source>
</evidence>
<dbReference type="PANTHER" id="PTHR48125">
    <property type="entry name" value="LP07818P1"/>
    <property type="match status" value="1"/>
</dbReference>
<dbReference type="InterPro" id="IPR029102">
    <property type="entry name" value="Ntox4"/>
</dbReference>
<dbReference type="Proteomes" id="UP001273531">
    <property type="component" value="Unassembled WGS sequence"/>
</dbReference>